<keyword evidence="11" id="KW-1185">Reference proteome</keyword>
<proteinExistence type="inferred from homology"/>
<evidence type="ECO:0000256" key="5">
    <source>
        <dbReference type="ARBA" id="ARBA00022793"/>
    </source>
</evidence>
<dbReference type="Gene3D" id="3.40.50.970">
    <property type="match status" value="1"/>
</dbReference>
<dbReference type="PANTHER" id="PTHR43452">
    <property type="entry name" value="PYRUVATE DECARBOXYLASE"/>
    <property type="match status" value="1"/>
</dbReference>
<evidence type="ECO:0000256" key="3">
    <source>
        <dbReference type="ARBA" id="ARBA00014422"/>
    </source>
</evidence>
<keyword evidence="5" id="KW-0210">Decarboxylase</keyword>
<dbReference type="PANTHER" id="PTHR43452:SF11">
    <property type="entry name" value="PYRUVATE DECARBOXYLASE"/>
    <property type="match status" value="1"/>
</dbReference>
<organism evidence="10 11">
    <name type="scientific">Aspergillus tamarii</name>
    <dbReference type="NCBI Taxonomy" id="41984"/>
    <lineage>
        <taxon>Eukaryota</taxon>
        <taxon>Fungi</taxon>
        <taxon>Dikarya</taxon>
        <taxon>Ascomycota</taxon>
        <taxon>Pezizomycotina</taxon>
        <taxon>Eurotiomycetes</taxon>
        <taxon>Eurotiomycetidae</taxon>
        <taxon>Eurotiales</taxon>
        <taxon>Aspergillaceae</taxon>
        <taxon>Aspergillus</taxon>
        <taxon>Aspergillus subgen. Circumdati</taxon>
    </lineage>
</organism>
<dbReference type="GO" id="GO:0005829">
    <property type="term" value="C:cytosol"/>
    <property type="evidence" value="ECO:0007669"/>
    <property type="project" value="TreeGrafter"/>
</dbReference>
<keyword evidence="8" id="KW-0456">Lyase</keyword>
<dbReference type="Proteomes" id="UP000326950">
    <property type="component" value="Unassembled WGS sequence"/>
</dbReference>
<evidence type="ECO:0000313" key="11">
    <source>
        <dbReference type="Proteomes" id="UP000326950"/>
    </source>
</evidence>
<dbReference type="SUPFAM" id="SSF52518">
    <property type="entry name" value="Thiamin diphosphate-binding fold (THDP-binding)"/>
    <property type="match status" value="1"/>
</dbReference>
<evidence type="ECO:0000256" key="6">
    <source>
        <dbReference type="ARBA" id="ARBA00022842"/>
    </source>
</evidence>
<dbReference type="GO" id="GO:0005634">
    <property type="term" value="C:nucleus"/>
    <property type="evidence" value="ECO:0007669"/>
    <property type="project" value="TreeGrafter"/>
</dbReference>
<name>A0A5N6UTX9_ASPTM</name>
<comment type="similarity">
    <text evidence="2">Belongs to the TPP enzyme family.</text>
</comment>
<reference evidence="10 11" key="1">
    <citation type="submission" date="2019-04" db="EMBL/GenBank/DDBJ databases">
        <title>Friends and foes A comparative genomics study of 23 Aspergillus species from section Flavi.</title>
        <authorList>
            <consortium name="DOE Joint Genome Institute"/>
            <person name="Kjaerbolling I."/>
            <person name="Vesth T."/>
            <person name="Frisvad J.C."/>
            <person name="Nybo J.L."/>
            <person name="Theobald S."/>
            <person name="Kildgaard S."/>
            <person name="Isbrandt T."/>
            <person name="Kuo A."/>
            <person name="Sato A."/>
            <person name="Lyhne E.K."/>
            <person name="Kogle M.E."/>
            <person name="Wiebenga A."/>
            <person name="Kun R.S."/>
            <person name="Lubbers R.J."/>
            <person name="Makela M.R."/>
            <person name="Barry K."/>
            <person name="Chovatia M."/>
            <person name="Clum A."/>
            <person name="Daum C."/>
            <person name="Haridas S."/>
            <person name="He G."/>
            <person name="LaButti K."/>
            <person name="Lipzen A."/>
            <person name="Mondo S."/>
            <person name="Riley R."/>
            <person name="Salamov A."/>
            <person name="Simmons B.A."/>
            <person name="Magnuson J.K."/>
            <person name="Henrissat B."/>
            <person name="Mortensen U.H."/>
            <person name="Larsen T.O."/>
            <person name="Devries R.P."/>
            <person name="Grigoriev I.V."/>
            <person name="Machida M."/>
            <person name="Baker S.E."/>
            <person name="Andersen M.R."/>
        </authorList>
    </citation>
    <scope>NUCLEOTIDE SEQUENCE [LARGE SCALE GENOMIC DNA]</scope>
    <source>
        <strain evidence="10 11">CBS 117626</strain>
    </source>
</reference>
<dbReference type="InterPro" id="IPR012110">
    <property type="entry name" value="PDC/IPDC-like"/>
</dbReference>
<dbReference type="InterPro" id="IPR011766">
    <property type="entry name" value="TPP_enzyme_TPP-bd"/>
</dbReference>
<protein>
    <recommendedName>
        <fullName evidence="3">Pyruvate decarboxylase</fullName>
    </recommendedName>
</protein>
<keyword evidence="4" id="KW-0479">Metal-binding</keyword>
<dbReference type="GO" id="GO:0000949">
    <property type="term" value="P:aromatic amino acid family catabolic process to alcohol via Ehrlich pathway"/>
    <property type="evidence" value="ECO:0007669"/>
    <property type="project" value="TreeGrafter"/>
</dbReference>
<accession>A0A5N6UTX9</accession>
<evidence type="ECO:0000259" key="9">
    <source>
        <dbReference type="Pfam" id="PF02775"/>
    </source>
</evidence>
<keyword evidence="7" id="KW-0786">Thiamine pyrophosphate</keyword>
<evidence type="ECO:0000256" key="7">
    <source>
        <dbReference type="ARBA" id="ARBA00023052"/>
    </source>
</evidence>
<dbReference type="Pfam" id="PF02775">
    <property type="entry name" value="TPP_enzyme_C"/>
    <property type="match status" value="1"/>
</dbReference>
<evidence type="ECO:0000256" key="4">
    <source>
        <dbReference type="ARBA" id="ARBA00022723"/>
    </source>
</evidence>
<comment type="cofactor">
    <cofactor evidence="1">
        <name>thiamine diphosphate</name>
        <dbReference type="ChEBI" id="CHEBI:58937"/>
    </cofactor>
</comment>
<dbReference type="EMBL" id="ML738633">
    <property type="protein sequence ID" value="KAE8162095.1"/>
    <property type="molecule type" value="Genomic_DNA"/>
</dbReference>
<dbReference type="GO" id="GO:0046872">
    <property type="term" value="F:metal ion binding"/>
    <property type="evidence" value="ECO:0007669"/>
    <property type="project" value="UniProtKB-KW"/>
</dbReference>
<dbReference type="OrthoDB" id="3970464at2759"/>
<evidence type="ECO:0000256" key="2">
    <source>
        <dbReference type="ARBA" id="ARBA00007812"/>
    </source>
</evidence>
<dbReference type="GO" id="GO:0004737">
    <property type="term" value="F:pyruvate decarboxylase activity"/>
    <property type="evidence" value="ECO:0007669"/>
    <property type="project" value="TreeGrafter"/>
</dbReference>
<feature type="domain" description="Thiamine pyrophosphate enzyme TPP-binding" evidence="9">
    <location>
        <begin position="18"/>
        <end position="59"/>
    </location>
</feature>
<dbReference type="GO" id="GO:0030976">
    <property type="term" value="F:thiamine pyrophosphate binding"/>
    <property type="evidence" value="ECO:0007669"/>
    <property type="project" value="InterPro"/>
</dbReference>
<evidence type="ECO:0000256" key="1">
    <source>
        <dbReference type="ARBA" id="ARBA00001964"/>
    </source>
</evidence>
<keyword evidence="6" id="KW-0460">Magnesium</keyword>
<dbReference type="InterPro" id="IPR029061">
    <property type="entry name" value="THDP-binding"/>
</dbReference>
<sequence>MTERDHCIIEHTIPRRTSLFEGDGSFQVTGQEVNTIIRRKLDTIIFLTNNGRYTIERMIRGKDVSYSGVAGSKYLSAGHFFGADNKASHKVCNWTVSTWGELEAALVHPDLKYGTGL</sequence>
<evidence type="ECO:0000256" key="8">
    <source>
        <dbReference type="ARBA" id="ARBA00023239"/>
    </source>
</evidence>
<evidence type="ECO:0000313" key="10">
    <source>
        <dbReference type="EMBL" id="KAE8162095.1"/>
    </source>
</evidence>
<dbReference type="AlphaFoldDB" id="A0A5N6UTX9"/>
<gene>
    <name evidence="10" type="ORF">BDV40DRAFT_300727</name>
</gene>